<evidence type="ECO:0000313" key="3">
    <source>
        <dbReference type="Proteomes" id="UP001431693"/>
    </source>
</evidence>
<accession>A0ABT6ZMZ9</accession>
<feature type="transmembrane region" description="Helical" evidence="1">
    <location>
        <begin position="429"/>
        <end position="450"/>
    </location>
</feature>
<keyword evidence="1" id="KW-1133">Transmembrane helix</keyword>
<feature type="transmembrane region" description="Helical" evidence="1">
    <location>
        <begin position="49"/>
        <end position="72"/>
    </location>
</feature>
<dbReference type="RefSeq" id="WP_283713343.1">
    <property type="nucleotide sequence ID" value="NZ_JASJEW010000003.1"/>
</dbReference>
<dbReference type="Proteomes" id="UP001431693">
    <property type="component" value="Unassembled WGS sequence"/>
</dbReference>
<proteinExistence type="predicted"/>
<evidence type="ECO:0000256" key="1">
    <source>
        <dbReference type="SAM" id="Phobius"/>
    </source>
</evidence>
<feature type="transmembrane region" description="Helical" evidence="1">
    <location>
        <begin position="302"/>
        <end position="324"/>
    </location>
</feature>
<keyword evidence="1" id="KW-0472">Membrane</keyword>
<feature type="transmembrane region" description="Helical" evidence="1">
    <location>
        <begin position="462"/>
        <end position="481"/>
    </location>
</feature>
<name>A0ABT6ZMZ9_9ACTN</name>
<feature type="transmembrane region" description="Helical" evidence="1">
    <location>
        <begin position="362"/>
        <end position="380"/>
    </location>
</feature>
<dbReference type="Pfam" id="PF09913">
    <property type="entry name" value="DUF2142"/>
    <property type="match status" value="1"/>
</dbReference>
<feature type="transmembrane region" description="Helical" evidence="1">
    <location>
        <begin position="263"/>
        <end position="290"/>
    </location>
</feature>
<organism evidence="2 3">
    <name type="scientific">Kribbibacterium absianum</name>
    <dbReference type="NCBI Taxonomy" id="3044210"/>
    <lineage>
        <taxon>Bacteria</taxon>
        <taxon>Bacillati</taxon>
        <taxon>Actinomycetota</taxon>
        <taxon>Coriobacteriia</taxon>
        <taxon>Coriobacteriales</taxon>
        <taxon>Kribbibacteriaceae</taxon>
        <taxon>Kribbibacterium</taxon>
    </lineage>
</organism>
<feature type="transmembrane region" description="Helical" evidence="1">
    <location>
        <begin position="181"/>
        <end position="201"/>
    </location>
</feature>
<keyword evidence="3" id="KW-1185">Reference proteome</keyword>
<sequence length="535" mass="59697">MALAVVTALVLGALGVQWRVTLFWVVFLPCAWLLWCWRRTLMESPERLFLFLALPTGLLMCAFMPTIVSVSWDGYVHYKVANQIAQGETFVTTGADAINYDMDGIYVVGLVPWGTSDNDWDPNWQGILTEDGMEKANGRFAELGDVTYKVSDGSFAWGVTTMGRIPNALGLWLGDLLGAPYLLRLFLGRLTNLLFWILLVWLAMTRLKSGKRIVCAIGLLPILLFEACNYSYDPWCVGFLLLGFASFVGELQRPEKPLTLGGALWILAPFTLGVLIKAAWIPGGLFLLFLPQKKFRTRGARVLWILACVVVALGVTWTFMGPFLSRGGSGYSDSRGEALTSATVNIDSAEQLAQMAENPLRFLWVLVVWFVGYLNPWPIFEQLFVNFCYLPRPVLWPLWTVGEIALLALATSCDRTQADDGWPSRALRIAAIVGIVLAYCLPAISLYLGYTNVGADYILGMQMRYMLLYLPLVLLLVLNLGTRSRAWVQRRVLGPVAERLPERWRPAAQNPADVFAALQSLLAWVMIALGFLVRF</sequence>
<feature type="transmembrane region" description="Helical" evidence="1">
    <location>
        <begin position="514"/>
        <end position="533"/>
    </location>
</feature>
<comment type="caution">
    <text evidence="2">The sequence shown here is derived from an EMBL/GenBank/DDBJ whole genome shotgun (WGS) entry which is preliminary data.</text>
</comment>
<dbReference type="InterPro" id="IPR018674">
    <property type="entry name" value="DUF2142_membrane"/>
</dbReference>
<keyword evidence="1" id="KW-0812">Transmembrane</keyword>
<protein>
    <submittedName>
        <fullName evidence="2">DUF2142 domain-containing protein</fullName>
    </submittedName>
</protein>
<evidence type="ECO:0000313" key="2">
    <source>
        <dbReference type="EMBL" id="MDJ1130179.1"/>
    </source>
</evidence>
<reference evidence="2" key="1">
    <citation type="submission" date="2023-05" db="EMBL/GenBank/DDBJ databases">
        <title>[olsenella] sp. nov., isolated from a pig farm feces dump.</title>
        <authorList>
            <person name="Chang Y.-H."/>
        </authorList>
    </citation>
    <scope>NUCLEOTIDE SEQUENCE</scope>
    <source>
        <strain evidence="2">YH-ols2217</strain>
    </source>
</reference>
<gene>
    <name evidence="2" type="ORF">QJ043_08840</name>
</gene>
<feature type="transmembrane region" description="Helical" evidence="1">
    <location>
        <begin position="20"/>
        <end position="37"/>
    </location>
</feature>
<dbReference type="EMBL" id="JASJEX010000004">
    <property type="protein sequence ID" value="MDJ1130179.1"/>
    <property type="molecule type" value="Genomic_DNA"/>
</dbReference>